<proteinExistence type="predicted"/>
<accession>A0ACA9KYK1</accession>
<dbReference type="EMBL" id="CAJVPW010001973">
    <property type="protein sequence ID" value="CAG8496329.1"/>
    <property type="molecule type" value="Genomic_DNA"/>
</dbReference>
<protein>
    <submittedName>
        <fullName evidence="1">11155_t:CDS:1</fullName>
    </submittedName>
</protein>
<name>A0ACA9KYK1_9GLOM</name>
<dbReference type="Proteomes" id="UP000789366">
    <property type="component" value="Unassembled WGS sequence"/>
</dbReference>
<reference evidence="1" key="1">
    <citation type="submission" date="2021-06" db="EMBL/GenBank/DDBJ databases">
        <authorList>
            <person name="Kallberg Y."/>
            <person name="Tangrot J."/>
            <person name="Rosling A."/>
        </authorList>
    </citation>
    <scope>NUCLEOTIDE SEQUENCE</scope>
    <source>
        <strain evidence="1">28 12/20/2015</strain>
    </source>
</reference>
<gene>
    <name evidence="1" type="ORF">SPELUC_LOCUS2796</name>
</gene>
<evidence type="ECO:0000313" key="2">
    <source>
        <dbReference type="Proteomes" id="UP000789366"/>
    </source>
</evidence>
<comment type="caution">
    <text evidence="1">The sequence shown here is derived from an EMBL/GenBank/DDBJ whole genome shotgun (WGS) entry which is preliminary data.</text>
</comment>
<evidence type="ECO:0000313" key="1">
    <source>
        <dbReference type="EMBL" id="CAG8496329.1"/>
    </source>
</evidence>
<keyword evidence="2" id="KW-1185">Reference proteome</keyword>
<organism evidence="1 2">
    <name type="scientific">Cetraspora pellucida</name>
    <dbReference type="NCBI Taxonomy" id="1433469"/>
    <lineage>
        <taxon>Eukaryota</taxon>
        <taxon>Fungi</taxon>
        <taxon>Fungi incertae sedis</taxon>
        <taxon>Mucoromycota</taxon>
        <taxon>Glomeromycotina</taxon>
        <taxon>Glomeromycetes</taxon>
        <taxon>Diversisporales</taxon>
        <taxon>Gigasporaceae</taxon>
        <taxon>Cetraspora</taxon>
    </lineage>
</organism>
<sequence length="396" mass="45707">MINTKEIIQLLQLCQQNHQELVKIIWKLKEEIKILKEEQPIVIDNPIDFEKKHQRLKEILNYLLQQEEIKTGELNNLLEKKDLNKATTNIAATKDLVEGLSNLKKTNQKLKKQLDYFEQLRLNKETKIKQKKEELERLKNSLLAKVGNYDKEKLQKKLAKLLEFQVDMTIHNASSAFKEGEEIKDKLTKKTLIFKSDLDNVCHLQGEITQLESSKKGIKKVEKTAEELKNNNMVEPNKSNQDLINNEQPSITTDNIDTKQGNSNLGNRVGDNANLGYERIGKQFNNSGDFRYGQNNFGDHNQLTQITNANTDNNKLQQLVNKAKNEIDKLNISGEIKNQLKRTLYSIRVDIRKDTKVKIDNLGKELGNLELIQEICQAEEKEVNAKQALMEQPPKK</sequence>